<dbReference type="Gene3D" id="3.90.1310.40">
    <property type="match status" value="1"/>
</dbReference>
<evidence type="ECO:0000256" key="1">
    <source>
        <dbReference type="ARBA" id="ARBA00004236"/>
    </source>
</evidence>
<evidence type="ECO:0000256" key="15">
    <source>
        <dbReference type="SAM" id="MobiDB-lite"/>
    </source>
</evidence>
<dbReference type="Pfam" id="PF00905">
    <property type="entry name" value="Transpeptidase"/>
    <property type="match status" value="1"/>
</dbReference>
<evidence type="ECO:0000256" key="3">
    <source>
        <dbReference type="ARBA" id="ARBA00022645"/>
    </source>
</evidence>
<evidence type="ECO:0000256" key="6">
    <source>
        <dbReference type="ARBA" id="ARBA00022679"/>
    </source>
</evidence>
<dbReference type="GO" id="GO:0006508">
    <property type="term" value="P:proteolysis"/>
    <property type="evidence" value="ECO:0007669"/>
    <property type="project" value="UniProtKB-KW"/>
</dbReference>
<sequence>MHAPLKSFSDFFDRLAEKWATSSVIQNAQSITRMIWNSFLFTLSLLLIGSFFAAGTVSGYFAALVRDQPVLSYETLKQDIDNYSESSITYFAGKIPIGKMNSDLVQTRTRLKETSPALINAVIATEDELFYQHKGVVPKAILRASTEEVLHRPQATGGSSITQQLVKNQILTNEVSNERKFKEILLALRVERYFSKDEILESYLNMASFGRDSSGKNINGAATAAEGIFGVKANKLSIPQAAYIAGLPKNPFSYSPFQNHGGLKKDVSAGINRAHSVLKRMYAAGYISKDELNQALKYDYKKHFAKPSKNINDDYPYLSKEIENRSAIILAKMMAQDQGYSSDKLYNDYLNYKNIVYEYNHEIYKGKSLQEIAKVHDYNAATLTNHYNLFKEFMSNAAGKLENGGYRIYTTINKAIYDDMESFSQNYSGYSPDQYARDAKGKLLEVTGSDGKKVPVKDPMQVGSILIENKTGKIISFVGGRGFNHSQLNYATEVTRQNGSTMKPLLVYAPALELGLIQPGSIVADLPYKRMINGKLYAPTNYGTTSTSGAFHGFETARAALAASHNVPAISVFTRLSATTNTAPDYLKKMGMTSLVGSDGYNVSAALGGIKRGVTIEENTDAYTTFANNGNFVDAYMIDQITDSNGKVIYKHKTEPVNVFSQQANYEMLDMMRDVFKYGTGRALPGMLNFSADWAGKTGTSQDWRDSWLVASNPNITMGVWNGYAHNQQLNHSRYSEQTRTLFAGFANRAYNVDPELMAPKDRFKQPEGVSKQIYDGLTSGKPTGYSKAAGFEVNDLMNAKYEPRDEIEALEPLTTEQQQPDVEDPAQDPNLIPGQNDGHEAEQPQENEQSQNGLFRIKPDFLQSHFPYTDLKAARPELLGKVRP</sequence>
<dbReference type="RefSeq" id="WP_152080616.1">
    <property type="nucleotide sequence ID" value="NZ_AP021853.1"/>
</dbReference>
<dbReference type="InterPro" id="IPR001264">
    <property type="entry name" value="Glyco_trans_51"/>
</dbReference>
<keyword evidence="8" id="KW-0133">Cell shape</keyword>
<evidence type="ECO:0000259" key="18">
    <source>
        <dbReference type="Pfam" id="PF00912"/>
    </source>
</evidence>
<dbReference type="Proteomes" id="UP000326951">
    <property type="component" value="Chromosome"/>
</dbReference>
<dbReference type="Gene3D" id="1.10.3810.10">
    <property type="entry name" value="Biosynthetic peptidoglycan transglycosylase-like"/>
    <property type="match status" value="1"/>
</dbReference>
<gene>
    <name evidence="19" type="primary">pbp1B</name>
    <name evidence="19" type="ORF">St703_21570</name>
</gene>
<dbReference type="Gene3D" id="3.40.710.10">
    <property type="entry name" value="DD-peptidase/beta-lactamase superfamily"/>
    <property type="match status" value="1"/>
</dbReference>
<dbReference type="GO" id="GO:0009002">
    <property type="term" value="F:serine-type D-Ala-D-Ala carboxypeptidase activity"/>
    <property type="evidence" value="ECO:0007669"/>
    <property type="project" value="UniProtKB-EC"/>
</dbReference>
<evidence type="ECO:0000256" key="10">
    <source>
        <dbReference type="ARBA" id="ARBA00023136"/>
    </source>
</evidence>
<evidence type="ECO:0000256" key="9">
    <source>
        <dbReference type="ARBA" id="ARBA00022984"/>
    </source>
</evidence>
<dbReference type="InterPro" id="IPR012338">
    <property type="entry name" value="Beta-lactam/transpept-like"/>
</dbReference>
<evidence type="ECO:0000259" key="17">
    <source>
        <dbReference type="Pfam" id="PF00905"/>
    </source>
</evidence>
<keyword evidence="9" id="KW-0573">Peptidoglycan synthesis</keyword>
<reference evidence="19 20" key="1">
    <citation type="submission" date="2019-09" db="EMBL/GenBank/DDBJ databases">
        <title>Complete genome sequence of Sporolactobacillus terrae 70-3.</title>
        <authorList>
            <person name="Tanaka N."/>
            <person name="Shiwa Y."/>
            <person name="Fujita N."/>
            <person name="Tanasupawat S."/>
        </authorList>
    </citation>
    <scope>NUCLEOTIDE SEQUENCE [LARGE SCALE GENOMIC DNA]</scope>
    <source>
        <strain evidence="19 20">70-3</strain>
    </source>
</reference>
<keyword evidence="7" id="KW-0378">Hydrolase</keyword>
<organism evidence="19 20">
    <name type="scientific">Sporolactobacillus terrae</name>
    <dbReference type="NCBI Taxonomy" id="269673"/>
    <lineage>
        <taxon>Bacteria</taxon>
        <taxon>Bacillati</taxon>
        <taxon>Bacillota</taxon>
        <taxon>Bacilli</taxon>
        <taxon>Bacillales</taxon>
        <taxon>Sporolactobacillaceae</taxon>
        <taxon>Sporolactobacillus</taxon>
    </lineage>
</organism>
<dbReference type="EMBL" id="AP021853">
    <property type="protein sequence ID" value="BBN99452.1"/>
    <property type="molecule type" value="Genomic_DNA"/>
</dbReference>
<evidence type="ECO:0000256" key="14">
    <source>
        <dbReference type="ARBA" id="ARBA00049902"/>
    </source>
</evidence>
<dbReference type="SUPFAM" id="SSF53955">
    <property type="entry name" value="Lysozyme-like"/>
    <property type="match status" value="1"/>
</dbReference>
<evidence type="ECO:0000256" key="11">
    <source>
        <dbReference type="ARBA" id="ARBA00023268"/>
    </source>
</evidence>
<keyword evidence="10 16" id="KW-0472">Membrane</keyword>
<evidence type="ECO:0000256" key="5">
    <source>
        <dbReference type="ARBA" id="ARBA00022676"/>
    </source>
</evidence>
<dbReference type="GO" id="GO:0005886">
    <property type="term" value="C:plasma membrane"/>
    <property type="evidence" value="ECO:0007669"/>
    <property type="project" value="UniProtKB-SubCell"/>
</dbReference>
<dbReference type="PANTHER" id="PTHR32282:SF11">
    <property type="entry name" value="PENICILLIN-BINDING PROTEIN 1B"/>
    <property type="match status" value="1"/>
</dbReference>
<dbReference type="InterPro" id="IPR023346">
    <property type="entry name" value="Lysozyme-like_dom_sf"/>
</dbReference>
<keyword evidence="16" id="KW-1133">Transmembrane helix</keyword>
<dbReference type="GO" id="GO:0030288">
    <property type="term" value="C:outer membrane-bounded periplasmic space"/>
    <property type="evidence" value="ECO:0007669"/>
    <property type="project" value="TreeGrafter"/>
</dbReference>
<dbReference type="Pfam" id="PF00912">
    <property type="entry name" value="Transgly"/>
    <property type="match status" value="1"/>
</dbReference>
<dbReference type="InterPro" id="IPR050396">
    <property type="entry name" value="Glycosyltr_51/Transpeptidase"/>
</dbReference>
<keyword evidence="4" id="KW-0645">Protease</keyword>
<protein>
    <submittedName>
        <fullName evidence="19">Penicillin-binding protein 1B</fullName>
    </submittedName>
</protein>
<keyword evidence="11" id="KW-0511">Multifunctional enzyme</keyword>
<keyword evidence="5" id="KW-0328">Glycosyltransferase</keyword>
<comment type="catalytic activity">
    <reaction evidence="13">
        <text>Preferential cleavage: (Ac)2-L-Lys-D-Ala-|-D-Ala. Also transpeptidation of peptidyl-alanyl moieties that are N-acyl substituents of D-alanine.</text>
        <dbReference type="EC" id="3.4.16.4"/>
    </reaction>
</comment>
<evidence type="ECO:0000256" key="16">
    <source>
        <dbReference type="SAM" id="Phobius"/>
    </source>
</evidence>
<evidence type="ECO:0000256" key="13">
    <source>
        <dbReference type="ARBA" id="ARBA00034000"/>
    </source>
</evidence>
<dbReference type="GO" id="GO:0008360">
    <property type="term" value="P:regulation of cell shape"/>
    <property type="evidence" value="ECO:0007669"/>
    <property type="project" value="UniProtKB-KW"/>
</dbReference>
<evidence type="ECO:0000256" key="7">
    <source>
        <dbReference type="ARBA" id="ARBA00022801"/>
    </source>
</evidence>
<evidence type="ECO:0000256" key="12">
    <source>
        <dbReference type="ARBA" id="ARBA00023316"/>
    </source>
</evidence>
<comment type="catalytic activity">
    <reaction evidence="14">
        <text>[GlcNAc-(1-&gt;4)-Mur2Ac(oyl-L-Ala-gamma-D-Glu-L-Lys-D-Ala-D-Ala)](n)-di-trans,octa-cis-undecaprenyl diphosphate + beta-D-GlcNAc-(1-&gt;4)-Mur2Ac(oyl-L-Ala-gamma-D-Glu-L-Lys-D-Ala-D-Ala)-di-trans,octa-cis-undecaprenyl diphosphate = [GlcNAc-(1-&gt;4)-Mur2Ac(oyl-L-Ala-gamma-D-Glu-L-Lys-D-Ala-D-Ala)](n+1)-di-trans,octa-cis-undecaprenyl diphosphate + di-trans,octa-cis-undecaprenyl diphosphate + H(+)</text>
        <dbReference type="Rhea" id="RHEA:23708"/>
        <dbReference type="Rhea" id="RHEA-COMP:9602"/>
        <dbReference type="Rhea" id="RHEA-COMP:9603"/>
        <dbReference type="ChEBI" id="CHEBI:15378"/>
        <dbReference type="ChEBI" id="CHEBI:58405"/>
        <dbReference type="ChEBI" id="CHEBI:60033"/>
        <dbReference type="ChEBI" id="CHEBI:78435"/>
        <dbReference type="EC" id="2.4.99.28"/>
    </reaction>
</comment>
<dbReference type="GO" id="GO:0071555">
    <property type="term" value="P:cell wall organization"/>
    <property type="evidence" value="ECO:0007669"/>
    <property type="project" value="UniProtKB-KW"/>
</dbReference>
<feature type="compositionally biased region" description="Polar residues" evidence="15">
    <location>
        <begin position="845"/>
        <end position="854"/>
    </location>
</feature>
<comment type="subcellular location">
    <subcellularLocation>
        <location evidence="1">Cell membrane</location>
    </subcellularLocation>
</comment>
<feature type="region of interest" description="Disordered" evidence="15">
    <location>
        <begin position="813"/>
        <end position="859"/>
    </location>
</feature>
<dbReference type="InterPro" id="IPR036950">
    <property type="entry name" value="PBP_transglycosylase"/>
</dbReference>
<keyword evidence="16" id="KW-0812">Transmembrane</keyword>
<dbReference type="InterPro" id="IPR001460">
    <property type="entry name" value="PCN-bd_Tpept"/>
</dbReference>
<dbReference type="GO" id="GO:0008955">
    <property type="term" value="F:peptidoglycan glycosyltransferase activity"/>
    <property type="evidence" value="ECO:0007669"/>
    <property type="project" value="UniProtKB-EC"/>
</dbReference>
<dbReference type="PANTHER" id="PTHR32282">
    <property type="entry name" value="BINDING PROTEIN TRANSPEPTIDASE, PUTATIVE-RELATED"/>
    <property type="match status" value="1"/>
</dbReference>
<keyword evidence="6" id="KW-0808">Transferase</keyword>
<evidence type="ECO:0000256" key="8">
    <source>
        <dbReference type="ARBA" id="ARBA00022960"/>
    </source>
</evidence>
<feature type="domain" description="Glycosyl transferase family 51" evidence="18">
    <location>
        <begin position="99"/>
        <end position="281"/>
    </location>
</feature>
<feature type="transmembrane region" description="Helical" evidence="16">
    <location>
        <begin position="39"/>
        <end position="63"/>
    </location>
</feature>
<evidence type="ECO:0000256" key="2">
    <source>
        <dbReference type="ARBA" id="ARBA00022475"/>
    </source>
</evidence>
<dbReference type="SUPFAM" id="SSF56601">
    <property type="entry name" value="beta-lactamase/transpeptidase-like"/>
    <property type="match status" value="1"/>
</dbReference>
<keyword evidence="3" id="KW-0121">Carboxypeptidase</keyword>
<evidence type="ECO:0000313" key="19">
    <source>
        <dbReference type="EMBL" id="BBN99452.1"/>
    </source>
</evidence>
<keyword evidence="2" id="KW-1003">Cell membrane</keyword>
<accession>A0A5K7WYT1</accession>
<name>A0A5K7WYT1_9BACL</name>
<dbReference type="GO" id="GO:0008658">
    <property type="term" value="F:penicillin binding"/>
    <property type="evidence" value="ECO:0007669"/>
    <property type="project" value="InterPro"/>
</dbReference>
<feature type="domain" description="Penicillin-binding protein transpeptidase" evidence="17">
    <location>
        <begin position="465"/>
        <end position="711"/>
    </location>
</feature>
<evidence type="ECO:0000256" key="4">
    <source>
        <dbReference type="ARBA" id="ARBA00022670"/>
    </source>
</evidence>
<dbReference type="AlphaFoldDB" id="A0A5K7WYT1"/>
<proteinExistence type="predicted"/>
<evidence type="ECO:0000313" key="20">
    <source>
        <dbReference type="Proteomes" id="UP000326951"/>
    </source>
</evidence>
<dbReference type="GO" id="GO:0009252">
    <property type="term" value="P:peptidoglycan biosynthetic process"/>
    <property type="evidence" value="ECO:0007669"/>
    <property type="project" value="UniProtKB-KW"/>
</dbReference>
<keyword evidence="12" id="KW-0961">Cell wall biogenesis/degradation</keyword>